<evidence type="ECO:0000313" key="1">
    <source>
        <dbReference type="EMBL" id="ABI99307.1"/>
    </source>
</evidence>
<dbReference type="OrthoDB" id="19332at10239"/>
<dbReference type="Gene3D" id="1.10.437.20">
    <property type="entry name" value="dsDNA poxvirus"/>
    <property type="match status" value="1"/>
</dbReference>
<dbReference type="KEGG" id="vg:3346457"/>
<proteinExistence type="predicted"/>
<dbReference type="Proteomes" id="UP000000866">
    <property type="component" value="Segment"/>
</dbReference>
<accession>Q08FK0</accession>
<dbReference type="GeneID" id="3346457"/>
<evidence type="ECO:0000313" key="2">
    <source>
        <dbReference type="Proteomes" id="UP000000866"/>
    </source>
</evidence>
<dbReference type="InterPro" id="IPR022819">
    <property type="entry name" value="Poxvirus_Bcl-2-like"/>
</dbReference>
<organismHost>
    <name type="scientific">Odocoileus hemionus</name>
    <name type="common">Mule deer</name>
    <name type="synonym">Cervus hemionus</name>
    <dbReference type="NCBI Taxonomy" id="9872"/>
</organismHost>
<sequence>MANYINFNVSILTDKIVINVDNTNLPVIVFTGSEIQYKSRCSNNFILRDSITDDDDIMIILKNYLWYRGFIGLVNMRYGRVFKELRSFDNDAVSKYGSVDKIFSMLNLNSEDGVKNFKNFMKLQKDILSKNIDVYSCIEIIGLCAMVAEQWKRNKNCLNWSAVVDEMLKIIHPNLEQIKYLLQDRLVYEELF</sequence>
<name>Q08FK0_DPV83</name>
<dbReference type="RefSeq" id="YP_227527.1">
    <property type="nucleotide sequence ID" value="NC_006966.1"/>
</dbReference>
<protein>
    <submittedName>
        <fullName evidence="1">IL-1R/TLR signaling inhibitor</fullName>
    </submittedName>
</protein>
<keyword evidence="2" id="KW-1185">Reference proteome</keyword>
<dbReference type="Pfam" id="PF06227">
    <property type="entry name" value="Poxv_Bcl-2-like"/>
    <property type="match status" value="1"/>
</dbReference>
<reference evidence="1 2" key="1">
    <citation type="journal article" date="2005" name="J. Virol.">
        <title>Genome of deerpox virus.</title>
        <authorList>
            <person name="Afonso C.L."/>
            <person name="Delhon G."/>
            <person name="Tulman E.R."/>
            <person name="Lu Z."/>
            <person name="Zsak A."/>
            <person name="Becerra V.M."/>
            <person name="Zsak L."/>
            <person name="Kutish G.F."/>
            <person name="Rock D.L."/>
        </authorList>
    </citation>
    <scope>NUCLEOTIDE SEQUENCE [LARGE SCALE GENOMIC DNA]</scope>
    <source>
        <strain evidence="2">Mule deer/United States/W-848-83/1983</strain>
    </source>
</reference>
<organism evidence="1 2">
    <name type="scientific">Deerpox virus (strain Mule deer/United States/W-848-83/1983)</name>
    <name type="common">DPV</name>
    <dbReference type="NCBI Taxonomy" id="305674"/>
    <lineage>
        <taxon>Viruses</taxon>
        <taxon>Varidnaviria</taxon>
        <taxon>Bamfordvirae</taxon>
        <taxon>Nucleocytoviricota</taxon>
        <taxon>Pokkesviricetes</taxon>
        <taxon>Chitovirales</taxon>
        <taxon>Poxviridae</taxon>
        <taxon>Chordopoxvirinae</taxon>
        <taxon>Cervidpoxvirus</taxon>
        <taxon>Cervidpoxvirus muledeerpox</taxon>
        <taxon>Mule deerpox virus</taxon>
    </lineage>
</organism>
<gene>
    <name evidence="1" type="ORF">DpV83gp152</name>
</gene>
<dbReference type="EMBL" id="AY689436">
    <property type="protein sequence ID" value="ABI99307.1"/>
    <property type="molecule type" value="Genomic_DNA"/>
</dbReference>
<dbReference type="InterPro" id="IPR043018">
    <property type="entry name" value="Poxvirus_sf"/>
</dbReference>